<dbReference type="CDD" id="cd00093">
    <property type="entry name" value="HTH_XRE"/>
    <property type="match status" value="1"/>
</dbReference>
<dbReference type="Pfam" id="PF13560">
    <property type="entry name" value="HTH_31"/>
    <property type="match status" value="1"/>
</dbReference>
<organism evidence="2 3">
    <name type="scientific">Litoreibacter meonggei</name>
    <dbReference type="NCBI Taxonomy" id="1049199"/>
    <lineage>
        <taxon>Bacteria</taxon>
        <taxon>Pseudomonadati</taxon>
        <taxon>Pseudomonadota</taxon>
        <taxon>Alphaproteobacteria</taxon>
        <taxon>Rhodobacterales</taxon>
        <taxon>Roseobacteraceae</taxon>
        <taxon>Litoreibacter</taxon>
    </lineage>
</organism>
<dbReference type="AlphaFoldDB" id="A0A497W9P1"/>
<proteinExistence type="predicted"/>
<evidence type="ECO:0000313" key="3">
    <source>
        <dbReference type="Proteomes" id="UP000269157"/>
    </source>
</evidence>
<dbReference type="RefSeq" id="WP_245990001.1">
    <property type="nucleotide sequence ID" value="NZ_RCCE01000003.1"/>
</dbReference>
<feature type="domain" description="HTH cro/C1-type" evidence="1">
    <location>
        <begin position="30"/>
        <end position="84"/>
    </location>
</feature>
<dbReference type="SMART" id="SM00530">
    <property type="entry name" value="HTH_XRE"/>
    <property type="match status" value="1"/>
</dbReference>
<dbReference type="SUPFAM" id="SSF47413">
    <property type="entry name" value="lambda repressor-like DNA-binding domains"/>
    <property type="match status" value="1"/>
</dbReference>
<accession>A0A497W9P1</accession>
<dbReference type="InterPro" id="IPR001387">
    <property type="entry name" value="Cro/C1-type_HTH"/>
</dbReference>
<keyword evidence="3" id="KW-1185">Reference proteome</keyword>
<dbReference type="Gene3D" id="1.10.260.40">
    <property type="entry name" value="lambda repressor-like DNA-binding domains"/>
    <property type="match status" value="1"/>
</dbReference>
<evidence type="ECO:0000259" key="1">
    <source>
        <dbReference type="PROSITE" id="PS50943"/>
    </source>
</evidence>
<reference evidence="2 3" key="1">
    <citation type="submission" date="2018-10" db="EMBL/GenBank/DDBJ databases">
        <title>Genomic Encyclopedia of Archaeal and Bacterial Type Strains, Phase II (KMG-II): from individual species to whole genera.</title>
        <authorList>
            <person name="Goeker M."/>
        </authorList>
    </citation>
    <scope>NUCLEOTIDE SEQUENCE [LARGE SCALE GENOMIC DNA]</scope>
    <source>
        <strain evidence="2 3">DSM 29466</strain>
    </source>
</reference>
<dbReference type="GO" id="GO:0003677">
    <property type="term" value="F:DNA binding"/>
    <property type="evidence" value="ECO:0007669"/>
    <property type="project" value="InterPro"/>
</dbReference>
<dbReference type="InterPro" id="IPR010982">
    <property type="entry name" value="Lambda_DNA-bd_dom_sf"/>
</dbReference>
<dbReference type="EMBL" id="RCCE01000003">
    <property type="protein sequence ID" value="RLJ51947.1"/>
    <property type="molecule type" value="Genomic_DNA"/>
</dbReference>
<dbReference type="PROSITE" id="PS50943">
    <property type="entry name" value="HTH_CROC1"/>
    <property type="match status" value="1"/>
</dbReference>
<dbReference type="Proteomes" id="UP000269157">
    <property type="component" value="Unassembled WGS sequence"/>
</dbReference>
<comment type="caution">
    <text evidence="2">The sequence shown here is derived from an EMBL/GenBank/DDBJ whole genome shotgun (WGS) entry which is preliminary data.</text>
</comment>
<protein>
    <submittedName>
        <fullName evidence="2">Transcriptional regulator with XRE-family HTH domain</fullName>
    </submittedName>
</protein>
<evidence type="ECO:0000313" key="2">
    <source>
        <dbReference type="EMBL" id="RLJ51947.1"/>
    </source>
</evidence>
<name>A0A497W9P1_9RHOB</name>
<gene>
    <name evidence="2" type="ORF">BCF46_2172</name>
</gene>
<sequence>MFAKFGEVVNWKMQMPQKHADLFAAMGARLTIARNEIGFSQAAMAEAIGVSPRAYHSYEKGQRGMPVEALVAMGERFEVDVPWLLLGTKSIRAGHDFEALKHIESSLDKHLTEEGIKIKSEKRGAIVARWYQSHVEGREVTDDDVHTWIELVRE</sequence>